<dbReference type="EMBL" id="JACXVP010000012">
    <property type="protein sequence ID" value="KAG5571907.1"/>
    <property type="molecule type" value="Genomic_DNA"/>
</dbReference>
<keyword evidence="2" id="KW-1185">Reference proteome</keyword>
<dbReference type="Proteomes" id="UP000824120">
    <property type="component" value="Chromosome 12"/>
</dbReference>
<proteinExistence type="predicted"/>
<evidence type="ECO:0000313" key="1">
    <source>
        <dbReference type="EMBL" id="KAG5571907.1"/>
    </source>
</evidence>
<accession>A0A9J5W8C9</accession>
<gene>
    <name evidence="1" type="ORF">H5410_061673</name>
</gene>
<reference evidence="1 2" key="1">
    <citation type="submission" date="2020-09" db="EMBL/GenBank/DDBJ databases">
        <title>De no assembly of potato wild relative species, Solanum commersonii.</title>
        <authorList>
            <person name="Cho K."/>
        </authorList>
    </citation>
    <scope>NUCLEOTIDE SEQUENCE [LARGE SCALE GENOMIC DNA]</scope>
    <source>
        <strain evidence="1">LZ3.2</strain>
        <tissue evidence="1">Leaf</tissue>
    </source>
</reference>
<evidence type="ECO:0000313" key="2">
    <source>
        <dbReference type="Proteomes" id="UP000824120"/>
    </source>
</evidence>
<name>A0A9J5W8C9_SOLCO</name>
<comment type="caution">
    <text evidence="1">The sequence shown here is derived from an EMBL/GenBank/DDBJ whole genome shotgun (WGS) entry which is preliminary data.</text>
</comment>
<organism evidence="1 2">
    <name type="scientific">Solanum commersonii</name>
    <name type="common">Commerson's wild potato</name>
    <name type="synonym">Commerson's nightshade</name>
    <dbReference type="NCBI Taxonomy" id="4109"/>
    <lineage>
        <taxon>Eukaryota</taxon>
        <taxon>Viridiplantae</taxon>
        <taxon>Streptophyta</taxon>
        <taxon>Embryophyta</taxon>
        <taxon>Tracheophyta</taxon>
        <taxon>Spermatophyta</taxon>
        <taxon>Magnoliopsida</taxon>
        <taxon>eudicotyledons</taxon>
        <taxon>Gunneridae</taxon>
        <taxon>Pentapetalae</taxon>
        <taxon>asterids</taxon>
        <taxon>lamiids</taxon>
        <taxon>Solanales</taxon>
        <taxon>Solanaceae</taxon>
        <taxon>Solanoideae</taxon>
        <taxon>Solaneae</taxon>
        <taxon>Solanum</taxon>
    </lineage>
</organism>
<sequence>MAAAYWHLLAPFNKCGFQSPSKFYISLLGLNTILHLFCTKSMGHLTFKENALKKDDFAVIFYG</sequence>
<protein>
    <submittedName>
        <fullName evidence="1">Uncharacterized protein</fullName>
    </submittedName>
</protein>
<dbReference type="AlphaFoldDB" id="A0A9J5W8C9"/>